<gene>
    <name evidence="1" type="ORF">KI387_030226</name>
</gene>
<protein>
    <submittedName>
        <fullName evidence="1">Uncharacterized protein</fullName>
    </submittedName>
</protein>
<reference evidence="1 2" key="1">
    <citation type="journal article" date="2021" name="Nat. Plants">
        <title>The Taxus genome provides insights into paclitaxel biosynthesis.</title>
        <authorList>
            <person name="Xiong X."/>
            <person name="Gou J."/>
            <person name="Liao Q."/>
            <person name="Li Y."/>
            <person name="Zhou Q."/>
            <person name="Bi G."/>
            <person name="Li C."/>
            <person name="Du R."/>
            <person name="Wang X."/>
            <person name="Sun T."/>
            <person name="Guo L."/>
            <person name="Liang H."/>
            <person name="Lu P."/>
            <person name="Wu Y."/>
            <person name="Zhang Z."/>
            <person name="Ro D.K."/>
            <person name="Shang Y."/>
            <person name="Huang S."/>
            <person name="Yan J."/>
        </authorList>
    </citation>
    <scope>NUCLEOTIDE SEQUENCE [LARGE SCALE GENOMIC DNA]</scope>
    <source>
        <strain evidence="1">Ta-2019</strain>
    </source>
</reference>
<sequence>EDEVGEKMVTSSLDGMGDLDICLRECGGKEVNSVGGRVDLSLSRRSSSFE</sequence>
<organism evidence="1 2">
    <name type="scientific">Taxus chinensis</name>
    <name type="common">Chinese yew</name>
    <name type="synonym">Taxus wallichiana var. chinensis</name>
    <dbReference type="NCBI Taxonomy" id="29808"/>
    <lineage>
        <taxon>Eukaryota</taxon>
        <taxon>Viridiplantae</taxon>
        <taxon>Streptophyta</taxon>
        <taxon>Embryophyta</taxon>
        <taxon>Tracheophyta</taxon>
        <taxon>Spermatophyta</taxon>
        <taxon>Pinopsida</taxon>
        <taxon>Pinidae</taxon>
        <taxon>Conifers II</taxon>
        <taxon>Cupressales</taxon>
        <taxon>Taxaceae</taxon>
        <taxon>Taxus</taxon>
    </lineage>
</organism>
<feature type="non-terminal residue" evidence="1">
    <location>
        <position position="1"/>
    </location>
</feature>
<dbReference type="EMBL" id="JAHRHJ020000010">
    <property type="protein sequence ID" value="KAH9298544.1"/>
    <property type="molecule type" value="Genomic_DNA"/>
</dbReference>
<keyword evidence="2" id="KW-1185">Reference proteome</keyword>
<dbReference type="Proteomes" id="UP000824469">
    <property type="component" value="Unassembled WGS sequence"/>
</dbReference>
<feature type="non-terminal residue" evidence="1">
    <location>
        <position position="50"/>
    </location>
</feature>
<evidence type="ECO:0000313" key="1">
    <source>
        <dbReference type="EMBL" id="KAH9298544.1"/>
    </source>
</evidence>
<proteinExistence type="predicted"/>
<dbReference type="AlphaFoldDB" id="A0AA38CLG5"/>
<evidence type="ECO:0000313" key="2">
    <source>
        <dbReference type="Proteomes" id="UP000824469"/>
    </source>
</evidence>
<name>A0AA38CLG5_TAXCH</name>
<accession>A0AA38CLG5</accession>
<comment type="caution">
    <text evidence="1">The sequence shown here is derived from an EMBL/GenBank/DDBJ whole genome shotgun (WGS) entry which is preliminary data.</text>
</comment>